<proteinExistence type="predicted"/>
<dbReference type="Proteomes" id="UP000707451">
    <property type="component" value="Unassembled WGS sequence"/>
</dbReference>
<evidence type="ECO:0000259" key="1">
    <source>
        <dbReference type="Pfam" id="PF01926"/>
    </source>
</evidence>
<evidence type="ECO:0000313" key="2">
    <source>
        <dbReference type="EMBL" id="KAG9073299.1"/>
    </source>
</evidence>
<dbReference type="AlphaFoldDB" id="A0A9P8BY39"/>
<dbReference type="GO" id="GO:0005525">
    <property type="term" value="F:GTP binding"/>
    <property type="evidence" value="ECO:0007669"/>
    <property type="project" value="InterPro"/>
</dbReference>
<organism evidence="2 3">
    <name type="scientific">Linnemannia hyalina</name>
    <dbReference type="NCBI Taxonomy" id="64524"/>
    <lineage>
        <taxon>Eukaryota</taxon>
        <taxon>Fungi</taxon>
        <taxon>Fungi incertae sedis</taxon>
        <taxon>Mucoromycota</taxon>
        <taxon>Mortierellomycotina</taxon>
        <taxon>Mortierellomycetes</taxon>
        <taxon>Mortierellales</taxon>
        <taxon>Mortierellaceae</taxon>
        <taxon>Linnemannia</taxon>
    </lineage>
</organism>
<comment type="caution">
    <text evidence="2">The sequence shown here is derived from an EMBL/GenBank/DDBJ whole genome shotgun (WGS) entry which is preliminary data.</text>
</comment>
<accession>A0A9P8BY39</accession>
<reference evidence="2" key="1">
    <citation type="submission" date="2021-06" db="EMBL/GenBank/DDBJ databases">
        <title>Genome Sequence of Mortierella hyaline Strain SCG-10, a Cold-Adapted, Nitrate-Reducing Fungus Isolated from Soil in Minnesota, USA.</title>
        <authorList>
            <person name="Aldossari N."/>
        </authorList>
    </citation>
    <scope>NUCLEOTIDE SEQUENCE</scope>
    <source>
        <strain evidence="2">SCG-10</strain>
    </source>
</reference>
<gene>
    <name evidence="2" type="ORF">KI688_001091</name>
</gene>
<evidence type="ECO:0000313" key="3">
    <source>
        <dbReference type="Proteomes" id="UP000707451"/>
    </source>
</evidence>
<dbReference type="InterPro" id="IPR027417">
    <property type="entry name" value="P-loop_NTPase"/>
</dbReference>
<dbReference type="InterPro" id="IPR006073">
    <property type="entry name" value="GTP-bd"/>
</dbReference>
<dbReference type="EMBL" id="JAHRHY010000001">
    <property type="protein sequence ID" value="KAG9073299.1"/>
    <property type="molecule type" value="Genomic_DNA"/>
</dbReference>
<dbReference type="OrthoDB" id="8954335at2759"/>
<dbReference type="Gene3D" id="3.40.50.300">
    <property type="entry name" value="P-loop containing nucleotide triphosphate hydrolases"/>
    <property type="match status" value="1"/>
</dbReference>
<name>A0A9P8BY39_9FUNG</name>
<sequence length="220" mass="24202">MKGLPSCSVILMGNPGAGKSAILNALGGDFVSGFSFIVGNPGSSRQTVTIGEKTLELIDLPGIADAGGGDTISNNLKTLQDTLNGCGQALLFFVIKPNNGRIAPEDFAVLKTLLTKLSMSPRIGLFVTQVRDDHITLLDTENYRKTVLQMLKDSGVDTLHLEANRWSILRQHQEKGFTQQEKRTIQDYVCSFVPGKVRVENLWERIFRQIVSFFQSLFGI</sequence>
<dbReference type="Pfam" id="PF01926">
    <property type="entry name" value="MMR_HSR1"/>
    <property type="match status" value="1"/>
</dbReference>
<protein>
    <recommendedName>
        <fullName evidence="1">G domain-containing protein</fullName>
    </recommendedName>
</protein>
<keyword evidence="3" id="KW-1185">Reference proteome</keyword>
<feature type="domain" description="G" evidence="1">
    <location>
        <begin position="9"/>
        <end position="113"/>
    </location>
</feature>
<dbReference type="SUPFAM" id="SSF52540">
    <property type="entry name" value="P-loop containing nucleoside triphosphate hydrolases"/>
    <property type="match status" value="1"/>
</dbReference>